<dbReference type="EMBL" id="LILC01000030">
    <property type="protein sequence ID" value="KOO41130.1"/>
    <property type="molecule type" value="Genomic_DNA"/>
</dbReference>
<keyword evidence="6" id="KW-0408">Iron</keyword>
<dbReference type="Gene3D" id="3.30.2070.10">
    <property type="entry name" value="Formate dehydrogenase/DMSO reductase"/>
    <property type="match status" value="1"/>
</dbReference>
<dbReference type="InterPro" id="IPR006655">
    <property type="entry name" value="Mopterin_OxRdtase_prok_CS"/>
</dbReference>
<dbReference type="Gene3D" id="2.20.25.90">
    <property type="entry name" value="ADC-like domains"/>
    <property type="match status" value="1"/>
</dbReference>
<accession>A0A0M0KQN8</accession>
<dbReference type="SUPFAM" id="SSF53706">
    <property type="entry name" value="Formate dehydrogenase/DMSO reductase, domains 1-3"/>
    <property type="match status" value="1"/>
</dbReference>
<protein>
    <submittedName>
        <fullName evidence="9">Oxidoreductase</fullName>
    </submittedName>
</protein>
<dbReference type="PANTHER" id="PTHR43742">
    <property type="entry name" value="TRIMETHYLAMINE-N-OXIDE REDUCTASE"/>
    <property type="match status" value="1"/>
</dbReference>
<dbReference type="InterPro" id="IPR037920">
    <property type="entry name" value="YoaE_C"/>
</dbReference>
<keyword evidence="5" id="KW-0560">Oxidoreductase</keyword>
<feature type="domain" description="4Fe-4S Mo/W bis-MGD-type" evidence="8">
    <location>
        <begin position="5"/>
        <end position="62"/>
    </location>
</feature>
<dbReference type="PANTHER" id="PTHR43742:SF6">
    <property type="entry name" value="OXIDOREDUCTASE YYAE-RELATED"/>
    <property type="match status" value="1"/>
</dbReference>
<dbReference type="PROSITE" id="PS00490">
    <property type="entry name" value="MOLYBDOPTERIN_PROK_2"/>
    <property type="match status" value="1"/>
</dbReference>
<organism evidence="9 10">
    <name type="scientific">Priestia koreensis</name>
    <dbReference type="NCBI Taxonomy" id="284581"/>
    <lineage>
        <taxon>Bacteria</taxon>
        <taxon>Bacillati</taxon>
        <taxon>Bacillota</taxon>
        <taxon>Bacilli</taxon>
        <taxon>Bacillales</taxon>
        <taxon>Bacillaceae</taxon>
        <taxon>Priestia</taxon>
    </lineage>
</organism>
<dbReference type="GO" id="GO:0051536">
    <property type="term" value="F:iron-sulfur cluster binding"/>
    <property type="evidence" value="ECO:0007669"/>
    <property type="project" value="UniProtKB-KW"/>
</dbReference>
<dbReference type="CDD" id="cd02786">
    <property type="entry name" value="MopB_CT_3"/>
    <property type="match status" value="1"/>
</dbReference>
<keyword evidence="10" id="KW-1185">Reference proteome</keyword>
<dbReference type="Gene3D" id="3.40.50.740">
    <property type="match status" value="1"/>
</dbReference>
<evidence type="ECO:0000256" key="4">
    <source>
        <dbReference type="ARBA" id="ARBA00022723"/>
    </source>
</evidence>
<evidence type="ECO:0000256" key="5">
    <source>
        <dbReference type="ARBA" id="ARBA00023002"/>
    </source>
</evidence>
<reference evidence="10" key="1">
    <citation type="submission" date="2015-08" db="EMBL/GenBank/DDBJ databases">
        <title>Fjat-14210 dsm16467.</title>
        <authorList>
            <person name="Liu B."/>
            <person name="Wang J."/>
            <person name="Zhu Y."/>
            <person name="Liu G."/>
            <person name="Chen Q."/>
            <person name="Chen Z."/>
            <person name="Lan J."/>
            <person name="Che J."/>
            <person name="Ge C."/>
            <person name="Shi H."/>
            <person name="Pan Z."/>
            <person name="Liu X."/>
        </authorList>
    </citation>
    <scope>NUCLEOTIDE SEQUENCE [LARGE SCALE GENOMIC DNA]</scope>
    <source>
        <strain evidence="10">DSM 16467</strain>
    </source>
</reference>
<dbReference type="GO" id="GO:0016491">
    <property type="term" value="F:oxidoreductase activity"/>
    <property type="evidence" value="ECO:0007669"/>
    <property type="project" value="UniProtKB-KW"/>
</dbReference>
<evidence type="ECO:0000259" key="8">
    <source>
        <dbReference type="PROSITE" id="PS51669"/>
    </source>
</evidence>
<dbReference type="Pfam" id="PF01568">
    <property type="entry name" value="Molydop_binding"/>
    <property type="match status" value="1"/>
</dbReference>
<evidence type="ECO:0000256" key="7">
    <source>
        <dbReference type="ARBA" id="ARBA00023014"/>
    </source>
</evidence>
<evidence type="ECO:0000313" key="9">
    <source>
        <dbReference type="EMBL" id="KOO41130.1"/>
    </source>
</evidence>
<dbReference type="Gene3D" id="3.40.228.10">
    <property type="entry name" value="Dimethylsulfoxide Reductase, domain 2"/>
    <property type="match status" value="1"/>
</dbReference>
<keyword evidence="4" id="KW-0479">Metal-binding</keyword>
<keyword evidence="3" id="KW-0500">Molybdenum</keyword>
<dbReference type="InterPro" id="IPR050612">
    <property type="entry name" value="Prok_Mopterin_Oxidored"/>
</dbReference>
<evidence type="ECO:0000256" key="6">
    <source>
        <dbReference type="ARBA" id="ARBA00023004"/>
    </source>
</evidence>
<evidence type="ECO:0000256" key="2">
    <source>
        <dbReference type="ARBA" id="ARBA00010312"/>
    </source>
</evidence>
<dbReference type="OrthoDB" id="9803192at2"/>
<dbReference type="SMART" id="SM00926">
    <property type="entry name" value="Molybdop_Fe4S4"/>
    <property type="match status" value="1"/>
</dbReference>
<dbReference type="PATRIC" id="fig|284581.3.peg.4286"/>
<dbReference type="GO" id="GO:0043546">
    <property type="term" value="F:molybdopterin cofactor binding"/>
    <property type="evidence" value="ECO:0007669"/>
    <property type="project" value="InterPro"/>
</dbReference>
<dbReference type="Gene3D" id="2.40.40.20">
    <property type="match status" value="1"/>
</dbReference>
<dbReference type="SUPFAM" id="SSF50692">
    <property type="entry name" value="ADC-like"/>
    <property type="match status" value="1"/>
</dbReference>
<proteinExistence type="inferred from homology"/>
<dbReference type="InterPro" id="IPR009010">
    <property type="entry name" value="Asp_de-COase-like_dom_sf"/>
</dbReference>
<name>A0A0M0KQN8_9BACI</name>
<evidence type="ECO:0000313" key="10">
    <source>
        <dbReference type="Proteomes" id="UP000037558"/>
    </source>
</evidence>
<sequence length="677" mass="76450">MEKKRTIASAVCPLDCPDTCGLKVEIEEGKIVSVNGDPNHPVTKGVICHKVRKFPERVNHPDRVLYPLKRVGEKGDFSFRRITWEEAYGEITRRYNDLISRYGPESILPYSFYGNMGLLNSDGMDRRFFHKLGSSHLEQTICNSAASVGFRYTMGRGVGIDPEDTVHSKLILIWGCNVISTNMHQMIYFNEARKRGAKIVVIDVHNNKTAKWGDWFVQLNPGTDTALALGMMHVLINEKLVDEAFVSKYAVGYEELVAHVQEYTPEYVSRITGVSADDIMKLAKMYGEATPSFIRIGNGLQHHENGGMMIRAITCLPALTGQWGVKGGGALKGNSAYAELNYAKLARADLRPSQNPRSVNMNQIGDALLQEELPIRSLFVYNSNPAQVAPDQNKVRKGLMREDLFTVVHDLFLTDTCKYADIVLPATSHFENTDLYKSYWHLYLQLQQPIIEPMGEAKSNFTLFKELAEWMGFTDDAFQVSEQDMINEALDSQNPSLAGITYERLAKEKHIKLNVTEQQMFPEYIPTPSGKIEFYSERMIRDGYNPLPHYEGVKENDHYPLTFVSGPNHQFLNSTMSNIKSLQKLEKEPILSLHPEEAMKRGIQNGNRVRVFNELGEVKLRIFVTEDVLPGVALTQGLWWDDEEGERISVNMLTPQKLADMGGGASFFSAKVECELI</sequence>
<dbReference type="STRING" id="284581.AMD01_19490"/>
<dbReference type="InterPro" id="IPR006657">
    <property type="entry name" value="MoPterin_dinucl-bd_dom"/>
</dbReference>
<evidence type="ECO:0000256" key="3">
    <source>
        <dbReference type="ARBA" id="ARBA00022505"/>
    </source>
</evidence>
<dbReference type="InterPro" id="IPR006963">
    <property type="entry name" value="Mopterin_OxRdtase_4Fe-4S_dom"/>
</dbReference>
<comment type="caution">
    <text evidence="9">The sequence shown here is derived from an EMBL/GenBank/DDBJ whole genome shotgun (WGS) entry which is preliminary data.</text>
</comment>
<keyword evidence="7" id="KW-0411">Iron-sulfur</keyword>
<dbReference type="AlphaFoldDB" id="A0A0M0KQN8"/>
<dbReference type="PROSITE" id="PS51669">
    <property type="entry name" value="4FE4S_MOW_BIS_MGD"/>
    <property type="match status" value="1"/>
</dbReference>
<comment type="cofactor">
    <cofactor evidence="1">
        <name>Mo-bis(molybdopterin guanine dinucleotide)</name>
        <dbReference type="ChEBI" id="CHEBI:60539"/>
    </cofactor>
</comment>
<dbReference type="Pfam" id="PF00384">
    <property type="entry name" value="Molybdopterin"/>
    <property type="match status" value="1"/>
</dbReference>
<gene>
    <name evidence="9" type="ORF">AMD01_19490</name>
</gene>
<evidence type="ECO:0000256" key="1">
    <source>
        <dbReference type="ARBA" id="ARBA00001942"/>
    </source>
</evidence>
<dbReference type="GO" id="GO:0046872">
    <property type="term" value="F:metal ion binding"/>
    <property type="evidence" value="ECO:0007669"/>
    <property type="project" value="UniProtKB-KW"/>
</dbReference>
<dbReference type="Proteomes" id="UP000037558">
    <property type="component" value="Unassembled WGS sequence"/>
</dbReference>
<dbReference type="RefSeq" id="WP_053403111.1">
    <property type="nucleotide sequence ID" value="NZ_LILC01000030.1"/>
</dbReference>
<comment type="similarity">
    <text evidence="2">Belongs to the prokaryotic molybdopterin-containing oxidoreductase family.</text>
</comment>
<dbReference type="CDD" id="cd02766">
    <property type="entry name" value="MopB_3"/>
    <property type="match status" value="1"/>
</dbReference>
<dbReference type="Pfam" id="PF04879">
    <property type="entry name" value="Molybdop_Fe4S4"/>
    <property type="match status" value="1"/>
</dbReference>
<dbReference type="InterPro" id="IPR006656">
    <property type="entry name" value="Mopterin_OxRdtase"/>
</dbReference>